<evidence type="ECO:0000256" key="3">
    <source>
        <dbReference type="ARBA" id="ARBA00023270"/>
    </source>
</evidence>
<reference evidence="5 6" key="1">
    <citation type="submission" date="2023-07" db="EMBL/GenBank/DDBJ databases">
        <title>The novel representative of Negativicutes class, Anaeroselena agilis gen. nov. sp. nov.</title>
        <authorList>
            <person name="Prokofeva M.I."/>
            <person name="Elcheninov A.G."/>
            <person name="Klyukina A."/>
            <person name="Kublanov I.V."/>
            <person name="Frolov E.N."/>
            <person name="Podosokorskaya O.A."/>
        </authorList>
    </citation>
    <scope>NUCLEOTIDE SEQUENCE [LARGE SCALE GENOMIC DNA]</scope>
    <source>
        <strain evidence="5 6">4137-cl</strain>
    </source>
</reference>
<proteinExistence type="inferred from homology"/>
<dbReference type="GO" id="GO:0047448">
    <property type="term" value="F:5-dehydro-4-deoxyglucarate dehydratase activity"/>
    <property type="evidence" value="ECO:0007669"/>
    <property type="project" value="UniProtKB-EC"/>
</dbReference>
<dbReference type="EC" id="4.2.1.41" evidence="5"/>
<evidence type="ECO:0000256" key="1">
    <source>
        <dbReference type="ARBA" id="ARBA00007592"/>
    </source>
</evidence>
<protein>
    <submittedName>
        <fullName evidence="5">Dihydrodipicolinate synthase family protein</fullName>
        <ecNumber evidence="5">4.1.3.3</ecNumber>
        <ecNumber evidence="5">4.2.1.41</ecNumber>
        <ecNumber evidence="5">4.3.3.7</ecNumber>
    </submittedName>
</protein>
<accession>A0ABU3NV35</accession>
<keyword evidence="2 4" id="KW-0456">Lyase</keyword>
<dbReference type="Pfam" id="PF00701">
    <property type="entry name" value="DHDPS"/>
    <property type="match status" value="1"/>
</dbReference>
<dbReference type="EC" id="4.1.3.3" evidence="5"/>
<evidence type="ECO:0000256" key="4">
    <source>
        <dbReference type="PIRNR" id="PIRNR001365"/>
    </source>
</evidence>
<dbReference type="InterPro" id="IPR020625">
    <property type="entry name" value="Schiff_base-form_aldolases_AS"/>
</dbReference>
<dbReference type="PANTHER" id="PTHR12128:SF66">
    <property type="entry name" value="4-HYDROXY-2-OXOGLUTARATE ALDOLASE, MITOCHONDRIAL"/>
    <property type="match status" value="1"/>
</dbReference>
<dbReference type="EC" id="4.3.3.7" evidence="5"/>
<keyword evidence="6" id="KW-1185">Reference proteome</keyword>
<dbReference type="PIRSF" id="PIRSF001365">
    <property type="entry name" value="DHDPS"/>
    <property type="match status" value="1"/>
</dbReference>
<dbReference type="GO" id="GO:0008747">
    <property type="term" value="F:N-acetylneuraminate lyase activity"/>
    <property type="evidence" value="ECO:0007669"/>
    <property type="project" value="UniProtKB-EC"/>
</dbReference>
<dbReference type="CDD" id="cd00408">
    <property type="entry name" value="DHDPS-like"/>
    <property type="match status" value="1"/>
</dbReference>
<dbReference type="RefSeq" id="WP_413779209.1">
    <property type="nucleotide sequence ID" value="NZ_JAUOZS010000001.1"/>
</dbReference>
<comment type="similarity">
    <text evidence="1 4">Belongs to the DapA family.</text>
</comment>
<dbReference type="SUPFAM" id="SSF51569">
    <property type="entry name" value="Aldolase"/>
    <property type="match status" value="1"/>
</dbReference>
<dbReference type="GO" id="GO:0008840">
    <property type="term" value="F:4-hydroxy-tetrahydrodipicolinate synthase activity"/>
    <property type="evidence" value="ECO:0007669"/>
    <property type="project" value="UniProtKB-EC"/>
</dbReference>
<dbReference type="Proteomes" id="UP001254848">
    <property type="component" value="Unassembled WGS sequence"/>
</dbReference>
<name>A0ABU3NV35_9FIRM</name>
<evidence type="ECO:0000313" key="5">
    <source>
        <dbReference type="EMBL" id="MDT8900672.1"/>
    </source>
</evidence>
<gene>
    <name evidence="5" type="ORF">Q4T40_05380</name>
</gene>
<comment type="caution">
    <text evidence="5">The sequence shown here is derived from an EMBL/GenBank/DDBJ whole genome shotgun (WGS) entry which is preliminary data.</text>
</comment>
<evidence type="ECO:0000256" key="2">
    <source>
        <dbReference type="ARBA" id="ARBA00023239"/>
    </source>
</evidence>
<organism evidence="5 6">
    <name type="scientific">Anaeroselena agilis</name>
    <dbReference type="NCBI Taxonomy" id="3063788"/>
    <lineage>
        <taxon>Bacteria</taxon>
        <taxon>Bacillati</taxon>
        <taxon>Bacillota</taxon>
        <taxon>Negativicutes</taxon>
        <taxon>Acetonemataceae</taxon>
        <taxon>Anaeroselena</taxon>
    </lineage>
</organism>
<sequence length="294" mass="30843">MELKGVYPAMVTPLTPDEQIDKAAYRRVVRYCLDGGVHGVVVLGTTGEFPAMTDAMRQDAIETAIDEVKGSVPVLIGCGDTSTTKTLAQVKAAAAVKADAVLVAIPYYYPLDQAAVTRHFLAVAEASVLPVIVYNFPQMTKTAIAPDTLAKLAAHPNIIGVKDSAGDFVAMQRYLDLTTDHAFAVMSGNPALGLAAYLHGAKGGIYAGCSMVPKLCADVYNAFSRGDLPAALDLQKRASLIPLMGGFGPAPAVIKLVLSKLGVCDATVSAPLGLAPGQEEKIFAWARRLGVEVQ</sequence>
<dbReference type="PROSITE" id="PS00666">
    <property type="entry name" value="DHDPS_2"/>
    <property type="match status" value="1"/>
</dbReference>
<dbReference type="EMBL" id="JAUOZS010000001">
    <property type="protein sequence ID" value="MDT8900672.1"/>
    <property type="molecule type" value="Genomic_DNA"/>
</dbReference>
<dbReference type="SMART" id="SM01130">
    <property type="entry name" value="DHDPS"/>
    <property type="match status" value="1"/>
</dbReference>
<dbReference type="PANTHER" id="PTHR12128">
    <property type="entry name" value="DIHYDRODIPICOLINATE SYNTHASE"/>
    <property type="match status" value="1"/>
</dbReference>
<keyword evidence="3" id="KW-0704">Schiff base</keyword>
<dbReference type="InterPro" id="IPR013785">
    <property type="entry name" value="Aldolase_TIM"/>
</dbReference>
<evidence type="ECO:0000313" key="6">
    <source>
        <dbReference type="Proteomes" id="UP001254848"/>
    </source>
</evidence>
<dbReference type="InterPro" id="IPR002220">
    <property type="entry name" value="DapA-like"/>
</dbReference>
<dbReference type="Gene3D" id="3.20.20.70">
    <property type="entry name" value="Aldolase class I"/>
    <property type="match status" value="1"/>
</dbReference>
<dbReference type="PRINTS" id="PR00146">
    <property type="entry name" value="DHPICSNTHASE"/>
</dbReference>